<evidence type="ECO:0000313" key="5">
    <source>
        <dbReference type="WormBase" id="SRAE_1000064000"/>
    </source>
</evidence>
<evidence type="ECO:0000313" key="2">
    <source>
        <dbReference type="EMBL" id="CEF62367.1"/>
    </source>
</evidence>
<keyword evidence="1" id="KW-0472">Membrane</keyword>
<dbReference type="CTD" id="36374732"/>
<evidence type="ECO:0000256" key="1">
    <source>
        <dbReference type="SAM" id="Phobius"/>
    </source>
</evidence>
<keyword evidence="3" id="KW-1185">Reference proteome</keyword>
<accession>A0A090L2N2</accession>
<dbReference type="EMBL" id="LN609528">
    <property type="protein sequence ID" value="CEF62367.1"/>
    <property type="molecule type" value="Genomic_DNA"/>
</dbReference>
<dbReference type="WBParaSite" id="SRAE_1000064000.1">
    <property type="protein sequence ID" value="SRAE_1000064000.1"/>
    <property type="gene ID" value="WBGene00257237"/>
</dbReference>
<sequence>MLVFINAFFYTSICLFNQNYENNLVSNDITGTMNCSIPNFEIAPEIKDESFSCYNIKENLKNLSCTSKTKNAKCTFKNVTSLPNCSNLQKNCVSLIFDCKILKNKKDSIETSKVIKTNIINKYEKSKFSYNAIKYSRDITIRKMIEKERLFLKFGHLKTPISESNFETIGIFCTIISIFSFLFLIYIIVIILLKWEEEKLESFC</sequence>
<dbReference type="RefSeq" id="XP_024501569.1">
    <property type="nucleotide sequence ID" value="XM_024647498.1"/>
</dbReference>
<evidence type="ECO:0000313" key="3">
    <source>
        <dbReference type="Proteomes" id="UP000035682"/>
    </source>
</evidence>
<evidence type="ECO:0000313" key="4">
    <source>
        <dbReference type="WBParaSite" id="SRAE_1000064000.1"/>
    </source>
</evidence>
<dbReference type="WormBase" id="SRAE_1000064000">
    <property type="protein sequence ID" value="SRP06437"/>
    <property type="gene ID" value="WBGene00257237"/>
</dbReference>
<proteinExistence type="predicted"/>
<reference evidence="4" key="2">
    <citation type="submission" date="2020-12" db="UniProtKB">
        <authorList>
            <consortium name="WormBaseParasite"/>
        </authorList>
    </citation>
    <scope>IDENTIFICATION</scope>
</reference>
<dbReference type="GeneID" id="36374732"/>
<reference evidence="2 3" key="1">
    <citation type="submission" date="2014-09" db="EMBL/GenBank/DDBJ databases">
        <authorList>
            <person name="Martin A.A."/>
        </authorList>
    </citation>
    <scope>NUCLEOTIDE SEQUENCE</scope>
    <source>
        <strain evidence="3">ED321</strain>
        <strain evidence="2">ED321 Heterogonic</strain>
    </source>
</reference>
<gene>
    <name evidence="2 4 5" type="ORF">SRAE_1000064000</name>
</gene>
<dbReference type="AlphaFoldDB" id="A0A090L2N2"/>
<dbReference type="Proteomes" id="UP000035682">
    <property type="component" value="Unplaced"/>
</dbReference>
<keyword evidence="1" id="KW-1133">Transmembrane helix</keyword>
<feature type="transmembrane region" description="Helical" evidence="1">
    <location>
        <begin position="169"/>
        <end position="193"/>
    </location>
</feature>
<keyword evidence="1" id="KW-0812">Transmembrane</keyword>
<protein>
    <submittedName>
        <fullName evidence="2 4">Uncharacterized protein</fullName>
    </submittedName>
</protein>
<organism evidence="2">
    <name type="scientific">Strongyloides ratti</name>
    <name type="common">Parasitic roundworm</name>
    <dbReference type="NCBI Taxonomy" id="34506"/>
    <lineage>
        <taxon>Eukaryota</taxon>
        <taxon>Metazoa</taxon>
        <taxon>Ecdysozoa</taxon>
        <taxon>Nematoda</taxon>
        <taxon>Chromadorea</taxon>
        <taxon>Rhabditida</taxon>
        <taxon>Tylenchina</taxon>
        <taxon>Panagrolaimomorpha</taxon>
        <taxon>Strongyloidoidea</taxon>
        <taxon>Strongyloididae</taxon>
        <taxon>Strongyloides</taxon>
    </lineage>
</organism>
<name>A0A090L2N2_STRRB</name>